<name>E8R702_DESM0</name>
<organism evidence="1 2">
    <name type="scientific">Desulfurococcus mucosus (strain ATCC 35584 / DSM 2162 / JCM 9187 / O7/1)</name>
    <dbReference type="NCBI Taxonomy" id="765177"/>
    <lineage>
        <taxon>Archaea</taxon>
        <taxon>Thermoproteota</taxon>
        <taxon>Thermoprotei</taxon>
        <taxon>Desulfurococcales</taxon>
        <taxon>Desulfurococcaceae</taxon>
        <taxon>Desulfurococcus</taxon>
    </lineage>
</organism>
<dbReference type="InterPro" id="IPR011059">
    <property type="entry name" value="Metal-dep_hydrolase_composite"/>
</dbReference>
<evidence type="ECO:0008006" key="3">
    <source>
        <dbReference type="Google" id="ProtNLM"/>
    </source>
</evidence>
<dbReference type="EMBL" id="CP002363">
    <property type="protein sequence ID" value="ADV64435.1"/>
    <property type="molecule type" value="Genomic_DNA"/>
</dbReference>
<dbReference type="OrthoDB" id="18242at2157"/>
<dbReference type="HOGENOM" id="CLU_968458_0_0_2"/>
<dbReference type="GO" id="GO:0016810">
    <property type="term" value="F:hydrolase activity, acting on carbon-nitrogen (but not peptide) bonds"/>
    <property type="evidence" value="ECO:0007669"/>
    <property type="project" value="InterPro"/>
</dbReference>
<dbReference type="Proteomes" id="UP000001068">
    <property type="component" value="Chromosome"/>
</dbReference>
<accession>E8R702</accession>
<dbReference type="STRING" id="765177.Desmu_0116"/>
<dbReference type="GeneID" id="10152804"/>
<reference evidence="1 2" key="2">
    <citation type="journal article" date="2011" name="Stand. Genomic Sci.">
        <title>Complete genome sequence of Desulfurococcus mucosus type strain (O7/1).</title>
        <authorList>
            <person name="Wirth R."/>
            <person name="Chertkov O."/>
            <person name="Held B."/>
            <person name="Lapidus A."/>
            <person name="Nolan M."/>
            <person name="Lucas S."/>
            <person name="Hammon N."/>
            <person name="Deshpande S."/>
            <person name="Cheng J.F."/>
            <person name="Tapia R."/>
            <person name="Han C."/>
            <person name="Goodwin L."/>
            <person name="Pitluck S."/>
            <person name="Liolios K."/>
            <person name="Ioanna P."/>
            <person name="Ivanova N."/>
            <person name="Mavromatis K."/>
            <person name="Mikhailova N."/>
            <person name="Pati A."/>
            <person name="Chen A."/>
            <person name="Palaniappan K."/>
            <person name="Land M."/>
            <person name="Hauser L."/>
            <person name="Chang Y.J."/>
            <person name="Jeffries C.D."/>
            <person name="Bilek Y."/>
            <person name="Hader T."/>
            <person name="Rohde M."/>
            <person name="Spring S."/>
            <person name="Sikorski J."/>
            <person name="Goker M."/>
            <person name="Woyke T."/>
            <person name="Bristow J."/>
            <person name="Eisen J.A."/>
            <person name="Markowitz V."/>
            <person name="Hugenholtz P."/>
            <person name="Kyrpides N.C."/>
            <person name="Klenk H.P."/>
        </authorList>
    </citation>
    <scope>NUCLEOTIDE SEQUENCE [LARGE SCALE GENOMIC DNA]</scope>
    <source>
        <strain evidence="2">ATCC 35584 / DSM 2162 / JCM 9187 / O7/1</strain>
    </source>
</reference>
<gene>
    <name evidence="1" type="ordered locus">Desmu_0116</name>
</gene>
<dbReference type="AlphaFoldDB" id="E8R702"/>
<sequence>MSESVRVLFSNLWFPVKTGVVKGCIFIEKGRIGFIGEHPEPEHELSELQYDFQGYAMALHGFSTIVDVVEYPLRRLRVGDLSVLSRDELKTVAEVGLINAVSNGITMPIIHSDHSEAAVEAARELGVPLIVIHGGEARVHGGIHSFTLRNGRLYVDDKPLGPLDDVLCSPLSTRSTCRIMDLRSAGSTPQPLAILHSAGVDAARLYRILTEPYRLIGAGEGYVDRGETADLQVVDLRNPVKASIIRGEEDFWSTASRFTSPDLVLIHGEVVYEKGEYLIKPLRSITGILGKLANRLSP</sequence>
<protein>
    <recommendedName>
        <fullName evidence="3">Amidohydrolase</fullName>
    </recommendedName>
</protein>
<dbReference type="SUPFAM" id="SSF51338">
    <property type="entry name" value="Composite domain of metallo-dependent hydrolases"/>
    <property type="match status" value="1"/>
</dbReference>
<reference evidence="2" key="1">
    <citation type="submission" date="2010-11" db="EMBL/GenBank/DDBJ databases">
        <title>The complete genome of Desulfurococcus mucosus DSM 2162.</title>
        <authorList>
            <consortium name="US DOE Joint Genome Institute (JGI-PGF)"/>
            <person name="Lucas S."/>
            <person name="Copeland A."/>
            <person name="Lapidus A."/>
            <person name="Bruce D."/>
            <person name="Goodwin L."/>
            <person name="Pitluck S."/>
            <person name="Kyrpides N."/>
            <person name="Mavromatis K."/>
            <person name="Pagani I."/>
            <person name="Ivanova N."/>
            <person name="Ovchinnikova G."/>
            <person name="Chertkov O."/>
            <person name="Held B."/>
            <person name="Brettin T."/>
            <person name="Detter J.C."/>
            <person name="Tapia R."/>
            <person name="Han C."/>
            <person name="Land M."/>
            <person name="Hauser L."/>
            <person name="Markowitz V."/>
            <person name="Cheng J.-F."/>
            <person name="Hugenholtz P."/>
            <person name="Woyke T."/>
            <person name="Wu D."/>
            <person name="Wirth R."/>
            <person name="Bilek Y."/>
            <person name="Hader T."/>
            <person name="Klenk H.-P."/>
            <person name="Eisen J.A."/>
        </authorList>
    </citation>
    <scope>NUCLEOTIDE SEQUENCE [LARGE SCALE GENOMIC DNA]</scope>
    <source>
        <strain evidence="2">ATCC 35584 / DSM 2162 / JCM 9187 / O7/1</strain>
    </source>
</reference>
<evidence type="ECO:0000313" key="1">
    <source>
        <dbReference type="EMBL" id="ADV64435.1"/>
    </source>
</evidence>
<dbReference type="KEGG" id="dmu:Desmu_0116"/>
<dbReference type="RefSeq" id="WP_013561657.1">
    <property type="nucleotide sequence ID" value="NC_014961.1"/>
</dbReference>
<keyword evidence="2" id="KW-1185">Reference proteome</keyword>
<proteinExistence type="predicted"/>
<dbReference type="eggNOG" id="arCOG06083">
    <property type="taxonomic scope" value="Archaea"/>
</dbReference>
<evidence type="ECO:0000313" key="2">
    <source>
        <dbReference type="Proteomes" id="UP000001068"/>
    </source>
</evidence>